<feature type="modified residue" description="N6-(pyridoxal phosphate)lysine" evidence="3">
    <location>
        <position position="54"/>
    </location>
</feature>
<dbReference type="KEGG" id="sgd:ELQ87_00660"/>
<protein>
    <submittedName>
        <fullName evidence="9">Decarboxylase</fullName>
    </submittedName>
    <submittedName>
        <fullName evidence="8">Type III PLP-dependent enzyme</fullName>
    </submittedName>
</protein>
<dbReference type="Gene3D" id="2.40.37.10">
    <property type="entry name" value="Lyase, Ornithine Decarboxylase, Chain A, domain 1"/>
    <property type="match status" value="1"/>
</dbReference>
<evidence type="ECO:0000259" key="6">
    <source>
        <dbReference type="Pfam" id="PF00278"/>
    </source>
</evidence>
<accession>A0A3S9Z5D1</accession>
<dbReference type="InterPro" id="IPR009006">
    <property type="entry name" value="Ala_racemase/Decarboxylase_C"/>
</dbReference>
<dbReference type="OrthoDB" id="9802241at2"/>
<dbReference type="InterPro" id="IPR029066">
    <property type="entry name" value="PLP-binding_barrel"/>
</dbReference>
<dbReference type="Proteomes" id="UP000501753">
    <property type="component" value="Chromosome"/>
</dbReference>
<comment type="similarity">
    <text evidence="4">Belongs to the Orn/Lys/Arg decarboxylase class-II family.</text>
</comment>
<keyword evidence="2 3" id="KW-0663">Pyridoxal phosphate</keyword>
<evidence type="ECO:0000256" key="1">
    <source>
        <dbReference type="ARBA" id="ARBA00001933"/>
    </source>
</evidence>
<gene>
    <name evidence="9" type="ORF">DDJ31_38700</name>
    <name evidence="8" type="ORF">ELQ87_00660</name>
</gene>
<keyword evidence="11" id="KW-1185">Reference proteome</keyword>
<evidence type="ECO:0000313" key="9">
    <source>
        <dbReference type="EMBL" id="QCN90178.1"/>
    </source>
</evidence>
<dbReference type="InterPro" id="IPR000183">
    <property type="entry name" value="Orn/DAP/Arg_de-COase"/>
</dbReference>
<feature type="domain" description="Orn/DAP/Arg decarboxylase 2 N-terminal" evidence="7">
    <location>
        <begin position="29"/>
        <end position="284"/>
    </location>
</feature>
<evidence type="ECO:0000313" key="10">
    <source>
        <dbReference type="Proteomes" id="UP000271291"/>
    </source>
</evidence>
<proteinExistence type="inferred from homology"/>
<dbReference type="RefSeq" id="WP_127175887.1">
    <property type="nucleotide sequence ID" value="NZ_CP029078.1"/>
</dbReference>
<evidence type="ECO:0000256" key="3">
    <source>
        <dbReference type="PIRSR" id="PIRSR600183-50"/>
    </source>
</evidence>
<dbReference type="PANTHER" id="PTHR43727:SF2">
    <property type="entry name" value="GROUP IV DECARBOXYLASE"/>
    <property type="match status" value="1"/>
</dbReference>
<name>A0A3S9Z5D1_STRGD</name>
<feature type="active site" description="Proton donor" evidence="3">
    <location>
        <position position="352"/>
    </location>
</feature>
<evidence type="ECO:0000259" key="7">
    <source>
        <dbReference type="Pfam" id="PF02784"/>
    </source>
</evidence>
<dbReference type="Gene3D" id="3.20.20.10">
    <property type="entry name" value="Alanine racemase"/>
    <property type="match status" value="1"/>
</dbReference>
<evidence type="ECO:0000313" key="8">
    <source>
        <dbReference type="EMBL" id="AZS82971.1"/>
    </source>
</evidence>
<dbReference type="EMBL" id="CP034687">
    <property type="protein sequence ID" value="AZS82971.1"/>
    <property type="molecule type" value="Genomic_DNA"/>
</dbReference>
<evidence type="ECO:0000313" key="11">
    <source>
        <dbReference type="Proteomes" id="UP000501753"/>
    </source>
</evidence>
<feature type="domain" description="Orn/DAP/Arg decarboxylase 2 C-terminal" evidence="6">
    <location>
        <begin position="25"/>
        <end position="379"/>
    </location>
</feature>
<evidence type="ECO:0000256" key="5">
    <source>
        <dbReference type="SAM" id="MobiDB-lite"/>
    </source>
</evidence>
<sequence length="429" mass="44506">MPVTDRTAHPAARLPDLTGLPVPAYVYDLAEVRAAHTALTEALPERAGLYYSLKANPHPALLRALRAGGARAEVCSTGELLAALDAGWPPDDLLVTGPGKSDGELRHALEHGVRHFSVDSAYALAQADRAAGRSGASARCLLRINDDRPAAGQGLSMTGVASPFGVDTGAVLADPAAFADRPHARITGLHLYMGTNLSGVEALLAQFAHSLATARQVSDALAAHGVRADVWDLGGGFPAPFAAAGERADLTGLRAPLEELLDTAARGRPAGAPEVCFESGRYLVGTSGTLVTRVLDTKTSHGRDVVVLQSGIHHLGGMSGLRRLPPLVPHLVSADRPAAPATTESMVTGPLCTPLDTWAQRAALPALRPGDLVAVPNTGAYGLYASLVAFLGHDLPAEIVIDGDDPDSPPDITRLTLTRTPGAPGHPHR</sequence>
<organism evidence="8 10">
    <name type="scientific">Streptomyces griseoviridis</name>
    <dbReference type="NCBI Taxonomy" id="45398"/>
    <lineage>
        <taxon>Bacteria</taxon>
        <taxon>Bacillati</taxon>
        <taxon>Actinomycetota</taxon>
        <taxon>Actinomycetes</taxon>
        <taxon>Kitasatosporales</taxon>
        <taxon>Streptomycetaceae</taxon>
        <taxon>Streptomyces</taxon>
    </lineage>
</organism>
<dbReference type="InterPro" id="IPR022643">
    <property type="entry name" value="De-COase2_C"/>
</dbReference>
<reference evidence="9 11" key="1">
    <citation type="submission" date="2018-04" db="EMBL/GenBank/DDBJ databases">
        <title>Complete genome sequences of Streptomyces griseoviridis K61 and characterization of antagonistic properties of biological control agents.</title>
        <authorList>
            <person name="Mariita R.M."/>
            <person name="Sello J.K."/>
        </authorList>
    </citation>
    <scope>NUCLEOTIDE SEQUENCE [LARGE SCALE GENOMIC DNA]</scope>
    <source>
        <strain evidence="9 11">K61</strain>
    </source>
</reference>
<dbReference type="AlphaFoldDB" id="A0A3S9Z5D1"/>
<dbReference type="GO" id="GO:0009089">
    <property type="term" value="P:lysine biosynthetic process via diaminopimelate"/>
    <property type="evidence" value="ECO:0007669"/>
    <property type="project" value="TreeGrafter"/>
</dbReference>
<dbReference type="PANTHER" id="PTHR43727">
    <property type="entry name" value="DIAMINOPIMELATE DECARBOXYLASE"/>
    <property type="match status" value="1"/>
</dbReference>
<comment type="cofactor">
    <cofactor evidence="1 3">
        <name>pyridoxal 5'-phosphate</name>
        <dbReference type="ChEBI" id="CHEBI:597326"/>
    </cofactor>
</comment>
<dbReference type="InterPro" id="IPR022644">
    <property type="entry name" value="De-COase2_N"/>
</dbReference>
<dbReference type="SUPFAM" id="SSF50621">
    <property type="entry name" value="Alanine racemase C-terminal domain-like"/>
    <property type="match status" value="1"/>
</dbReference>
<dbReference type="SUPFAM" id="SSF51419">
    <property type="entry name" value="PLP-binding barrel"/>
    <property type="match status" value="1"/>
</dbReference>
<dbReference type="Pfam" id="PF02784">
    <property type="entry name" value="Orn_Arg_deC_N"/>
    <property type="match status" value="1"/>
</dbReference>
<dbReference type="PRINTS" id="PR01179">
    <property type="entry name" value="ODADCRBXLASE"/>
</dbReference>
<dbReference type="GO" id="GO:0008836">
    <property type="term" value="F:diaminopimelate decarboxylase activity"/>
    <property type="evidence" value="ECO:0007669"/>
    <property type="project" value="TreeGrafter"/>
</dbReference>
<evidence type="ECO:0000256" key="4">
    <source>
        <dbReference type="RuleBase" id="RU003737"/>
    </source>
</evidence>
<dbReference type="EMBL" id="CP029078">
    <property type="protein sequence ID" value="QCN90178.1"/>
    <property type="molecule type" value="Genomic_DNA"/>
</dbReference>
<dbReference type="Proteomes" id="UP000271291">
    <property type="component" value="Chromosome"/>
</dbReference>
<evidence type="ECO:0000256" key="2">
    <source>
        <dbReference type="ARBA" id="ARBA00022898"/>
    </source>
</evidence>
<dbReference type="Pfam" id="PF00278">
    <property type="entry name" value="Orn_DAP_Arg_deC"/>
    <property type="match status" value="1"/>
</dbReference>
<reference evidence="8 10" key="2">
    <citation type="submission" date="2018-12" db="EMBL/GenBank/DDBJ databases">
        <title>Streptomyces griseoviridis F1-27 complete genome.</title>
        <authorList>
            <person name="Mariita R.M."/>
            <person name="Sello J.K."/>
        </authorList>
    </citation>
    <scope>NUCLEOTIDE SEQUENCE [LARGE SCALE GENOMIC DNA]</scope>
    <source>
        <strain evidence="8 10">F1-27</strain>
    </source>
</reference>
<feature type="region of interest" description="Disordered" evidence="5">
    <location>
        <begin position="401"/>
        <end position="429"/>
    </location>
</feature>